<dbReference type="Proteomes" id="UP001652700">
    <property type="component" value="Unplaced"/>
</dbReference>
<dbReference type="RefSeq" id="XP_050504777.1">
    <property type="nucleotide sequence ID" value="XM_050648820.1"/>
</dbReference>
<evidence type="ECO:0000313" key="5">
    <source>
        <dbReference type="Proteomes" id="UP001652700"/>
    </source>
</evidence>
<organism evidence="4 5">
    <name type="scientific">Diabrotica virgifera virgifera</name>
    <name type="common">western corn rootworm</name>
    <dbReference type="NCBI Taxonomy" id="50390"/>
    <lineage>
        <taxon>Eukaryota</taxon>
        <taxon>Metazoa</taxon>
        <taxon>Ecdysozoa</taxon>
        <taxon>Arthropoda</taxon>
        <taxon>Hexapoda</taxon>
        <taxon>Insecta</taxon>
        <taxon>Pterygota</taxon>
        <taxon>Neoptera</taxon>
        <taxon>Endopterygota</taxon>
        <taxon>Coleoptera</taxon>
        <taxon>Polyphaga</taxon>
        <taxon>Cucujiformia</taxon>
        <taxon>Chrysomeloidea</taxon>
        <taxon>Chrysomelidae</taxon>
        <taxon>Galerucinae</taxon>
        <taxon>Diabroticina</taxon>
        <taxon>Diabroticites</taxon>
        <taxon>Diabrotica</taxon>
    </lineage>
</organism>
<dbReference type="Pfam" id="PF00106">
    <property type="entry name" value="adh_short"/>
    <property type="match status" value="1"/>
</dbReference>
<protein>
    <recommendedName>
        <fullName evidence="6">15-hydroxyprostaglandin dehydrogenase [NAD(+)]-like</fullName>
    </recommendedName>
</protein>
<dbReference type="PRINTS" id="PR00080">
    <property type="entry name" value="SDRFAMILY"/>
</dbReference>
<name>A0ABM5K3L1_DIAVI</name>
<dbReference type="PANTHER" id="PTHR44229">
    <property type="entry name" value="15-HYDROXYPROSTAGLANDIN DEHYDROGENASE [NAD(+)]"/>
    <property type="match status" value="1"/>
</dbReference>
<keyword evidence="5" id="KW-1185">Reference proteome</keyword>
<comment type="similarity">
    <text evidence="1 3">Belongs to the short-chain dehydrogenases/reductases (SDR) family.</text>
</comment>
<evidence type="ECO:0000256" key="3">
    <source>
        <dbReference type="RuleBase" id="RU000363"/>
    </source>
</evidence>
<evidence type="ECO:0008006" key="6">
    <source>
        <dbReference type="Google" id="ProtNLM"/>
    </source>
</evidence>
<dbReference type="Gene3D" id="3.40.50.720">
    <property type="entry name" value="NAD(P)-binding Rossmann-like Domain"/>
    <property type="match status" value="1"/>
</dbReference>
<dbReference type="InterPro" id="IPR020904">
    <property type="entry name" value="Sc_DH/Rdtase_CS"/>
</dbReference>
<reference evidence="4" key="1">
    <citation type="submission" date="2025-05" db="UniProtKB">
        <authorList>
            <consortium name="EnsemblMetazoa"/>
        </authorList>
    </citation>
    <scope>IDENTIFICATION</scope>
</reference>
<evidence type="ECO:0000256" key="2">
    <source>
        <dbReference type="ARBA" id="ARBA00023002"/>
    </source>
</evidence>
<dbReference type="InterPro" id="IPR002347">
    <property type="entry name" value="SDR_fam"/>
</dbReference>
<dbReference type="SUPFAM" id="SSF51735">
    <property type="entry name" value="NAD(P)-binding Rossmann-fold domains"/>
    <property type="match status" value="1"/>
</dbReference>
<dbReference type="GeneID" id="114327100"/>
<evidence type="ECO:0000256" key="1">
    <source>
        <dbReference type="ARBA" id="ARBA00006484"/>
    </source>
</evidence>
<dbReference type="EnsemblMetazoa" id="XM_050648820.1">
    <property type="protein sequence ID" value="XP_050504777.1"/>
    <property type="gene ID" value="LOC114327100"/>
</dbReference>
<dbReference type="InterPro" id="IPR036291">
    <property type="entry name" value="NAD(P)-bd_dom_sf"/>
</dbReference>
<proteinExistence type="inferred from homology"/>
<keyword evidence="2" id="KW-0560">Oxidoreductase</keyword>
<dbReference type="PRINTS" id="PR00081">
    <property type="entry name" value="GDHRDH"/>
</dbReference>
<evidence type="ECO:0000313" key="4">
    <source>
        <dbReference type="EnsemblMetazoa" id="XP_050504777.1"/>
    </source>
</evidence>
<sequence length="271" mass="30026">MVFEIRNKVAIVTGGASGIGLRFVRQLLTKDIRGVVIADINADNGKKISEELKREFGSEKIVFAKTDVSNTKSFEDAFEMALKHFKNIDILINNAGVCLDSQWEKEVDINLKGPINGIILGMEKYLRNHKQGNEAVILNVSSASVLYSVPLFPIYVGTKHAIVGLTRCWGHPWHFGRTKVRVVAVCPGLTNTPILDGFQTSCLSQAYLPLIEKINVDFGHTMQSPEHLAKEAIHVLEKAPNGTVWAIENSQSPIEYTVLDHADKLSNNILH</sequence>
<accession>A0ABM5K3L1</accession>
<dbReference type="PANTHER" id="PTHR44229:SF8">
    <property type="entry name" value="ALCOHOL DEHYDROGENASE-RELATED"/>
    <property type="match status" value="1"/>
</dbReference>
<dbReference type="PROSITE" id="PS00061">
    <property type="entry name" value="ADH_SHORT"/>
    <property type="match status" value="1"/>
</dbReference>